<evidence type="ECO:0000313" key="1">
    <source>
        <dbReference type="EMBL" id="NNJ27519.1"/>
    </source>
</evidence>
<protein>
    <recommendedName>
        <fullName evidence="3">Sulfotransferase</fullName>
    </recommendedName>
</protein>
<comment type="caution">
    <text evidence="1">The sequence shown here is derived from an EMBL/GenBank/DDBJ whole genome shotgun (WGS) entry which is preliminary data.</text>
</comment>
<gene>
    <name evidence="1" type="ORF">LzC2_36240</name>
</gene>
<organism evidence="1 2">
    <name type="scientific">Alienimonas chondri</name>
    <dbReference type="NCBI Taxonomy" id="2681879"/>
    <lineage>
        <taxon>Bacteria</taxon>
        <taxon>Pseudomonadati</taxon>
        <taxon>Planctomycetota</taxon>
        <taxon>Planctomycetia</taxon>
        <taxon>Planctomycetales</taxon>
        <taxon>Planctomycetaceae</taxon>
        <taxon>Alienimonas</taxon>
    </lineage>
</organism>
<dbReference type="RefSeq" id="WP_171189430.1">
    <property type="nucleotide sequence ID" value="NZ_WTPX01000162.1"/>
</dbReference>
<proteinExistence type="predicted"/>
<dbReference type="Gene3D" id="3.40.50.300">
    <property type="entry name" value="P-loop containing nucleotide triphosphate hydrolases"/>
    <property type="match status" value="1"/>
</dbReference>
<keyword evidence="2" id="KW-1185">Reference proteome</keyword>
<evidence type="ECO:0000313" key="2">
    <source>
        <dbReference type="Proteomes" id="UP000609651"/>
    </source>
</evidence>
<dbReference type="InterPro" id="IPR027417">
    <property type="entry name" value="P-loop_NTPase"/>
</dbReference>
<sequence length="273" mass="30344">MKHIHVMGMAYSGTTLLSNILARQSGNHAMGEVALYLSPWHIQVYVDRWGEKPAEHLCSCGENSDRCEFWSNLQNLSGSTAPFVTREKYARLFREATNVYGPEVASIDFSKSLDYLGEALPDPTNSVTMVFCYKDVRAFAGSMLQKLRRSGKGGSQVTVLLAFNFLMGEDARCERFLRDFRGRVCFDSYEAFCNDLAAAANAIQGPAGAAAAPAASHIVMGNEEFLMESRQRVRYDTSALRAEAVRILRLILERSVSKSGDRRPFLDSTVDRA</sequence>
<dbReference type="SUPFAM" id="SSF52540">
    <property type="entry name" value="P-loop containing nucleoside triphosphate hydrolases"/>
    <property type="match status" value="1"/>
</dbReference>
<dbReference type="EMBL" id="WTPX01000162">
    <property type="protein sequence ID" value="NNJ27519.1"/>
    <property type="molecule type" value="Genomic_DNA"/>
</dbReference>
<reference evidence="1 2" key="1">
    <citation type="journal article" date="2020" name="Syst. Appl. Microbiol.">
        <title>Alienimonas chondri sp. nov., a novel planctomycete isolated from the biofilm of the red alga Chondrus crispus.</title>
        <authorList>
            <person name="Vitorino I."/>
            <person name="Albuquerque L."/>
            <person name="Wiegand S."/>
            <person name="Kallscheuer N."/>
            <person name="da Costa M.S."/>
            <person name="Lobo-da-Cunha A."/>
            <person name="Jogler C."/>
            <person name="Lage O.M."/>
        </authorList>
    </citation>
    <scope>NUCLEOTIDE SEQUENCE [LARGE SCALE GENOMIC DNA]</scope>
    <source>
        <strain evidence="1 2">LzC2</strain>
    </source>
</reference>
<accession>A0ABX1VH86</accession>
<name>A0ABX1VH86_9PLAN</name>
<dbReference type="Proteomes" id="UP000609651">
    <property type="component" value="Unassembled WGS sequence"/>
</dbReference>
<evidence type="ECO:0008006" key="3">
    <source>
        <dbReference type="Google" id="ProtNLM"/>
    </source>
</evidence>